<sequence length="95" mass="10382">MRVGATVPMLDIARHHAEQDTRGMAMLTALRNCGVRSDHLFTAGVVSIGLSVASWVSSRKAEDVARADRWGIFVGEWAPAFFALGAALRIDETRR</sequence>
<organism evidence="1 2">
    <name type="scientific">Saccharopolyspora gregorii</name>
    <dbReference type="NCBI Taxonomy" id="33914"/>
    <lineage>
        <taxon>Bacteria</taxon>
        <taxon>Bacillati</taxon>
        <taxon>Actinomycetota</taxon>
        <taxon>Actinomycetes</taxon>
        <taxon>Pseudonocardiales</taxon>
        <taxon>Pseudonocardiaceae</taxon>
        <taxon>Saccharopolyspora</taxon>
    </lineage>
</organism>
<evidence type="ECO:0000313" key="1">
    <source>
        <dbReference type="EMBL" id="GAA3362984.1"/>
    </source>
</evidence>
<accession>A0ABP6RXZ9</accession>
<reference evidence="2" key="1">
    <citation type="journal article" date="2019" name="Int. J. Syst. Evol. Microbiol.">
        <title>The Global Catalogue of Microorganisms (GCM) 10K type strain sequencing project: providing services to taxonomists for standard genome sequencing and annotation.</title>
        <authorList>
            <consortium name="The Broad Institute Genomics Platform"/>
            <consortium name="The Broad Institute Genome Sequencing Center for Infectious Disease"/>
            <person name="Wu L."/>
            <person name="Ma J."/>
        </authorList>
    </citation>
    <scope>NUCLEOTIDE SEQUENCE [LARGE SCALE GENOMIC DNA]</scope>
    <source>
        <strain evidence="2">JCM 9687</strain>
    </source>
</reference>
<protein>
    <submittedName>
        <fullName evidence="1">Uncharacterized protein</fullName>
    </submittedName>
</protein>
<keyword evidence="2" id="KW-1185">Reference proteome</keyword>
<dbReference type="Proteomes" id="UP001500483">
    <property type="component" value="Unassembled WGS sequence"/>
</dbReference>
<proteinExistence type="predicted"/>
<gene>
    <name evidence="1" type="ORF">GCM10020366_53090</name>
</gene>
<evidence type="ECO:0000313" key="2">
    <source>
        <dbReference type="Proteomes" id="UP001500483"/>
    </source>
</evidence>
<comment type="caution">
    <text evidence="1">The sequence shown here is derived from an EMBL/GenBank/DDBJ whole genome shotgun (WGS) entry which is preliminary data.</text>
</comment>
<name>A0ABP6RXZ9_9PSEU</name>
<dbReference type="EMBL" id="BAAAYK010000038">
    <property type="protein sequence ID" value="GAA3362984.1"/>
    <property type="molecule type" value="Genomic_DNA"/>
</dbReference>